<dbReference type="Proteomes" id="UP000449906">
    <property type="component" value="Unassembled WGS sequence"/>
</dbReference>
<comment type="caution">
    <text evidence="2">The sequence shown here is derived from an EMBL/GenBank/DDBJ whole genome shotgun (WGS) entry which is preliminary data.</text>
</comment>
<accession>A0A7J5DQI3</accession>
<dbReference type="RefSeq" id="WP_151583234.1">
    <property type="nucleotide sequence ID" value="NZ_WBVM01000007.1"/>
</dbReference>
<evidence type="ECO:0000313" key="2">
    <source>
        <dbReference type="EMBL" id="KAB2806923.1"/>
    </source>
</evidence>
<sequence length="106" mass="12061">MKGEDRAQQPGPRSDFNREDKTATSRGCEVCGEPLLYGDRFCSYRCYAEFRSDRPIARWAEPDECDMCGSEDCDCPPVTPMTPEQMVAEMQGVFDRLATYDDEETP</sequence>
<dbReference type="AlphaFoldDB" id="A0A7J5DQI3"/>
<evidence type="ECO:0008006" key="4">
    <source>
        <dbReference type="Google" id="ProtNLM"/>
    </source>
</evidence>
<feature type="region of interest" description="Disordered" evidence="1">
    <location>
        <begin position="1"/>
        <end position="24"/>
    </location>
</feature>
<evidence type="ECO:0000256" key="1">
    <source>
        <dbReference type="SAM" id="MobiDB-lite"/>
    </source>
</evidence>
<evidence type="ECO:0000313" key="3">
    <source>
        <dbReference type="Proteomes" id="UP000449906"/>
    </source>
</evidence>
<reference evidence="2 3" key="1">
    <citation type="submission" date="2019-09" db="EMBL/GenBank/DDBJ databases">
        <title>Pimelobacter sp. isolated from Paulinella.</title>
        <authorList>
            <person name="Jeong S.E."/>
        </authorList>
    </citation>
    <scope>NUCLEOTIDE SEQUENCE [LARGE SCALE GENOMIC DNA]</scope>
    <source>
        <strain evidence="2 3">Pch-N</strain>
    </source>
</reference>
<dbReference type="EMBL" id="WBVM01000007">
    <property type="protein sequence ID" value="KAB2806923.1"/>
    <property type="molecule type" value="Genomic_DNA"/>
</dbReference>
<organism evidence="2 3">
    <name type="scientific">Nocardioides simplex</name>
    <name type="common">Arthrobacter simplex</name>
    <dbReference type="NCBI Taxonomy" id="2045"/>
    <lineage>
        <taxon>Bacteria</taxon>
        <taxon>Bacillati</taxon>
        <taxon>Actinomycetota</taxon>
        <taxon>Actinomycetes</taxon>
        <taxon>Propionibacteriales</taxon>
        <taxon>Nocardioidaceae</taxon>
        <taxon>Pimelobacter</taxon>
    </lineage>
</organism>
<gene>
    <name evidence="2" type="ORF">F9L07_28215</name>
</gene>
<protein>
    <recommendedName>
        <fullName evidence="4">DUF2116 family Zn-ribbon domain-containing protein</fullName>
    </recommendedName>
</protein>
<name>A0A7J5DQI3_NOCSI</name>
<proteinExistence type="predicted"/>